<keyword evidence="2" id="KW-1003">Cell membrane</keyword>
<dbReference type="CDD" id="cd03256">
    <property type="entry name" value="ABC_PhnC_transporter"/>
    <property type="match status" value="1"/>
</dbReference>
<dbReference type="Gene3D" id="3.40.50.300">
    <property type="entry name" value="P-loop containing nucleotide triphosphate hydrolases"/>
    <property type="match status" value="1"/>
</dbReference>
<evidence type="ECO:0000256" key="3">
    <source>
        <dbReference type="ARBA" id="ARBA00022741"/>
    </source>
</evidence>
<keyword evidence="4 9" id="KW-0067">ATP-binding</keyword>
<evidence type="ECO:0000313" key="10">
    <source>
        <dbReference type="Proteomes" id="UP000464754"/>
    </source>
</evidence>
<dbReference type="InterPro" id="IPR017871">
    <property type="entry name" value="ABC_transporter-like_CS"/>
</dbReference>
<dbReference type="InterPro" id="IPR050086">
    <property type="entry name" value="MetN_ABC_transporter-like"/>
</dbReference>
<name>A0A6N4TMD4_9FIRM</name>
<reference evidence="10" key="1">
    <citation type="submission" date="2019-05" db="EMBL/GenBank/DDBJ databases">
        <title>Complete genome sequencing of Absiella argi strain JCM 30884.</title>
        <authorList>
            <person name="Sakamoto M."/>
            <person name="Murakami T."/>
            <person name="Mori H."/>
        </authorList>
    </citation>
    <scope>NUCLEOTIDE SEQUENCE [LARGE SCALE GENOMIC DNA]</scope>
    <source>
        <strain evidence="10">JCM 30884</strain>
    </source>
</reference>
<dbReference type="Pfam" id="PF00005">
    <property type="entry name" value="ABC_tran"/>
    <property type="match status" value="1"/>
</dbReference>
<proteinExistence type="predicted"/>
<keyword evidence="5" id="KW-0918">Phosphonate transport</keyword>
<dbReference type="GO" id="GO:0005524">
    <property type="term" value="F:ATP binding"/>
    <property type="evidence" value="ECO:0007669"/>
    <property type="project" value="UniProtKB-KW"/>
</dbReference>
<keyword evidence="1" id="KW-0813">Transport</keyword>
<evidence type="ECO:0000256" key="2">
    <source>
        <dbReference type="ARBA" id="ARBA00022475"/>
    </source>
</evidence>
<dbReference type="EMBL" id="AP019695">
    <property type="protein sequence ID" value="BBK23711.1"/>
    <property type="molecule type" value="Genomic_DNA"/>
</dbReference>
<dbReference type="PANTHER" id="PTHR43166:SF6">
    <property type="entry name" value="PHOSPHONATES IMPORT ATP-BINDING PROTEIN PHNC"/>
    <property type="match status" value="1"/>
</dbReference>
<keyword evidence="3" id="KW-0547">Nucleotide-binding</keyword>
<dbReference type="GO" id="GO:0015416">
    <property type="term" value="F:ABC-type phosphonate transporter activity"/>
    <property type="evidence" value="ECO:0007669"/>
    <property type="project" value="InterPro"/>
</dbReference>
<keyword evidence="10" id="KW-1185">Reference proteome</keyword>
<dbReference type="PROSITE" id="PS00211">
    <property type="entry name" value="ABC_TRANSPORTER_1"/>
    <property type="match status" value="1"/>
</dbReference>
<dbReference type="SMART" id="SM00382">
    <property type="entry name" value="AAA"/>
    <property type="match status" value="1"/>
</dbReference>
<dbReference type="Proteomes" id="UP000464754">
    <property type="component" value="Chromosome"/>
</dbReference>
<evidence type="ECO:0000256" key="4">
    <source>
        <dbReference type="ARBA" id="ARBA00022840"/>
    </source>
</evidence>
<dbReference type="RefSeq" id="WP_118276860.1">
    <property type="nucleotide sequence ID" value="NZ_AP019695.1"/>
</dbReference>
<evidence type="ECO:0000256" key="5">
    <source>
        <dbReference type="ARBA" id="ARBA00022885"/>
    </source>
</evidence>
<evidence type="ECO:0000256" key="6">
    <source>
        <dbReference type="ARBA" id="ARBA00022967"/>
    </source>
</evidence>
<dbReference type="AlphaFoldDB" id="A0A6N4TMD4"/>
<dbReference type="PANTHER" id="PTHR43166">
    <property type="entry name" value="AMINO ACID IMPORT ATP-BINDING PROTEIN"/>
    <property type="match status" value="1"/>
</dbReference>
<dbReference type="GO" id="GO:0016887">
    <property type="term" value="F:ATP hydrolysis activity"/>
    <property type="evidence" value="ECO:0007669"/>
    <property type="project" value="InterPro"/>
</dbReference>
<gene>
    <name evidence="9" type="primary">phnC</name>
    <name evidence="9" type="ORF">Aargi30884_26140</name>
</gene>
<sequence length="265" mass="29726">MEKVLELKHVAKTYDNGVKALKDASFSLYEGELISIIGPSGSGKSTLLRCINRMIDTTQGEIQFMGMDVTKADKKEIKEIRKNIGMIFQHYNLVYRLNVLENVLHGKLASYSTWKSALGMYKEEDVEKAVQLLDMLGLSDRLYTRCSDLSGGQKQRVGIARALLQDPKVLLCDEPIASLDPQSSKIIMEHLHMIAKKMKIPCIVNLHQVDVALRYSDRIIGMHQGEIVFEGTPAELNDAVIEKIYGVPVQELISKVEQVTEGEYA</sequence>
<dbReference type="InterPro" id="IPR003593">
    <property type="entry name" value="AAA+_ATPase"/>
</dbReference>
<dbReference type="NCBIfam" id="TIGR02315">
    <property type="entry name" value="ABC_phnC"/>
    <property type="match status" value="1"/>
</dbReference>
<accession>A0A6N4TMD4</accession>
<protein>
    <submittedName>
        <fullName evidence="9">Phosphonates import ATP-binding protein PhnC</fullName>
    </submittedName>
</protein>
<feature type="domain" description="ABC transporter" evidence="8">
    <location>
        <begin position="5"/>
        <end position="249"/>
    </location>
</feature>
<dbReference type="InterPro" id="IPR027417">
    <property type="entry name" value="P-loop_NTPase"/>
</dbReference>
<dbReference type="SUPFAM" id="SSF52540">
    <property type="entry name" value="P-loop containing nucleoside triphosphate hydrolases"/>
    <property type="match status" value="1"/>
</dbReference>
<evidence type="ECO:0000259" key="8">
    <source>
        <dbReference type="PROSITE" id="PS50893"/>
    </source>
</evidence>
<dbReference type="GO" id="GO:0016020">
    <property type="term" value="C:membrane"/>
    <property type="evidence" value="ECO:0007669"/>
    <property type="project" value="InterPro"/>
</dbReference>
<dbReference type="InterPro" id="IPR012693">
    <property type="entry name" value="ABC_transpr_PhnC"/>
</dbReference>
<evidence type="ECO:0000256" key="7">
    <source>
        <dbReference type="ARBA" id="ARBA00023136"/>
    </source>
</evidence>
<keyword evidence="7" id="KW-0472">Membrane</keyword>
<evidence type="ECO:0000313" key="9">
    <source>
        <dbReference type="EMBL" id="BBK23711.1"/>
    </source>
</evidence>
<keyword evidence="6" id="KW-1278">Translocase</keyword>
<evidence type="ECO:0000256" key="1">
    <source>
        <dbReference type="ARBA" id="ARBA00022448"/>
    </source>
</evidence>
<dbReference type="InterPro" id="IPR003439">
    <property type="entry name" value="ABC_transporter-like_ATP-bd"/>
</dbReference>
<dbReference type="KEGG" id="aarg:Aargi30884_26140"/>
<dbReference type="PROSITE" id="PS50893">
    <property type="entry name" value="ABC_TRANSPORTER_2"/>
    <property type="match status" value="1"/>
</dbReference>
<organism evidence="9 10">
    <name type="scientific">Amedibacterium intestinale</name>
    <dbReference type="NCBI Taxonomy" id="2583452"/>
    <lineage>
        <taxon>Bacteria</taxon>
        <taxon>Bacillati</taxon>
        <taxon>Bacillota</taxon>
        <taxon>Erysipelotrichia</taxon>
        <taxon>Erysipelotrichales</taxon>
        <taxon>Erysipelotrichaceae</taxon>
        <taxon>Amedibacterium</taxon>
    </lineage>
</organism>